<reference evidence="2 3" key="1">
    <citation type="submission" date="2023-05" db="EMBL/GenBank/DDBJ databases">
        <title>Lysobacter sp. strain LF1 Genome sequencing and assembly.</title>
        <authorList>
            <person name="Jung Y."/>
        </authorList>
    </citation>
    <scope>NUCLEOTIDE SEQUENCE [LARGE SCALE GENOMIC DNA]</scope>
    <source>
        <strain evidence="2 3">LF1</strain>
    </source>
</reference>
<gene>
    <name evidence="2" type="ORF">QLQ15_15120</name>
</gene>
<evidence type="ECO:0000313" key="3">
    <source>
        <dbReference type="Proteomes" id="UP001321580"/>
    </source>
</evidence>
<name>A0ABT6XJA4_9GAMM</name>
<dbReference type="EMBL" id="JASGBI010000001">
    <property type="protein sequence ID" value="MDI9240240.1"/>
    <property type="molecule type" value="Genomic_DNA"/>
</dbReference>
<dbReference type="Proteomes" id="UP001321580">
    <property type="component" value="Unassembled WGS sequence"/>
</dbReference>
<keyword evidence="3" id="KW-1185">Reference proteome</keyword>
<organism evidence="2 3">
    <name type="scientific">Lysobacter stagni</name>
    <dbReference type="NCBI Taxonomy" id="3045172"/>
    <lineage>
        <taxon>Bacteria</taxon>
        <taxon>Pseudomonadati</taxon>
        <taxon>Pseudomonadota</taxon>
        <taxon>Gammaproteobacteria</taxon>
        <taxon>Lysobacterales</taxon>
        <taxon>Lysobacteraceae</taxon>
        <taxon>Lysobacter</taxon>
    </lineage>
</organism>
<evidence type="ECO:0000256" key="1">
    <source>
        <dbReference type="SAM" id="SignalP"/>
    </source>
</evidence>
<accession>A0ABT6XJA4</accession>
<sequence>MTPPRLWRAALAATCLTGLLLASGCKEAKDISEEMGWSRQREAPPPPPVVTLDDRWVPSDGIVGDLNQAQWTARWWQWVGRFGADTGVPYADRDGSLCTLHQEGPVWFLAGTDGRFDAVRTCTVPADKHLFVPLINWVMGQGGDTVSCDEKRAAAARLADNVGTGLVLLDGRPIGKLERMRVAAGGCFAMSDEVFSATTDGYWLMLKPLPPGKHQLAISAAWRDGPRQMMQNFRYELDVLAEGAQPADDTAAALDQDAAADLATDAAVQ</sequence>
<comment type="caution">
    <text evidence="2">The sequence shown here is derived from an EMBL/GenBank/DDBJ whole genome shotgun (WGS) entry which is preliminary data.</text>
</comment>
<evidence type="ECO:0000313" key="2">
    <source>
        <dbReference type="EMBL" id="MDI9240240.1"/>
    </source>
</evidence>
<protein>
    <recommendedName>
        <fullName evidence="4">Carboxypeptidase regulatory-like domain-containing protein</fullName>
    </recommendedName>
</protein>
<keyword evidence="1" id="KW-0732">Signal</keyword>
<dbReference type="RefSeq" id="WP_283213589.1">
    <property type="nucleotide sequence ID" value="NZ_JASGBI010000001.1"/>
</dbReference>
<evidence type="ECO:0008006" key="4">
    <source>
        <dbReference type="Google" id="ProtNLM"/>
    </source>
</evidence>
<feature type="signal peptide" evidence="1">
    <location>
        <begin position="1"/>
        <end position="28"/>
    </location>
</feature>
<proteinExistence type="predicted"/>
<dbReference type="PROSITE" id="PS51257">
    <property type="entry name" value="PROKAR_LIPOPROTEIN"/>
    <property type="match status" value="1"/>
</dbReference>
<feature type="chain" id="PRO_5047413161" description="Carboxypeptidase regulatory-like domain-containing protein" evidence="1">
    <location>
        <begin position="29"/>
        <end position="269"/>
    </location>
</feature>